<feature type="region of interest" description="Disordered" evidence="1">
    <location>
        <begin position="59"/>
        <end position="94"/>
    </location>
</feature>
<proteinExistence type="predicted"/>
<accession>A0A7C9DW80</accession>
<feature type="compositionally biased region" description="Low complexity" evidence="1">
    <location>
        <begin position="150"/>
        <end position="160"/>
    </location>
</feature>
<reference evidence="3" key="2">
    <citation type="submission" date="2020-07" db="EMBL/GenBank/DDBJ databases">
        <authorList>
            <person name="Vera ALvarez R."/>
            <person name="Arias-Moreno D.M."/>
            <person name="Jimenez-Jacinto V."/>
            <person name="Jimenez-Bremont J.F."/>
            <person name="Swaminathan K."/>
            <person name="Moose S.P."/>
            <person name="Guerrero-Gonzalez M.L."/>
            <person name="Marino-Ramirez L."/>
            <person name="Landsman D."/>
            <person name="Rodriguez-Kessler M."/>
            <person name="Delgado-Sanchez P."/>
        </authorList>
    </citation>
    <scope>NUCLEOTIDE SEQUENCE</scope>
    <source>
        <tissue evidence="3">Cladode</tissue>
    </source>
</reference>
<evidence type="ECO:0000256" key="1">
    <source>
        <dbReference type="SAM" id="MobiDB-lite"/>
    </source>
</evidence>
<organism evidence="3">
    <name type="scientific">Opuntia streptacantha</name>
    <name type="common">Prickly pear cactus</name>
    <name type="synonym">Opuntia cardona</name>
    <dbReference type="NCBI Taxonomy" id="393608"/>
    <lineage>
        <taxon>Eukaryota</taxon>
        <taxon>Viridiplantae</taxon>
        <taxon>Streptophyta</taxon>
        <taxon>Embryophyta</taxon>
        <taxon>Tracheophyta</taxon>
        <taxon>Spermatophyta</taxon>
        <taxon>Magnoliopsida</taxon>
        <taxon>eudicotyledons</taxon>
        <taxon>Gunneridae</taxon>
        <taxon>Pentapetalae</taxon>
        <taxon>Caryophyllales</taxon>
        <taxon>Cactineae</taxon>
        <taxon>Cactaceae</taxon>
        <taxon>Opuntioideae</taxon>
        <taxon>Opuntia</taxon>
    </lineage>
</organism>
<dbReference type="EMBL" id="GISG01179013">
    <property type="protein sequence ID" value="MBA4653421.1"/>
    <property type="molecule type" value="Transcribed_RNA"/>
</dbReference>
<feature type="region of interest" description="Disordered" evidence="1">
    <location>
        <begin position="150"/>
        <end position="175"/>
    </location>
</feature>
<keyword evidence="2" id="KW-0472">Membrane</keyword>
<sequence>MGAVLCVVLGKWSLWGDSLFKVSSRCVYIWVGWSAFSTFFNPSTNFPFPSSIMSTPSPSSPLSFSSDSDGCSDHTDGISSPNPPPQPGLPAELVGGQAAFSGQPSIGQPPSFSSALKFGVGGNSSSVVPSAESQCRPKILQGRAPGLSPLSSAGLPSEPGHPSVQPHPNPSPASSISSDELLACCLFGRIWGSPSLSLLSSTGPVMTGILLRATLIILRWVIIGSFCVFPILRIRCWCLINGPFFVNGLNLVLKPWVTFFDPFGSNIERVDQWVRIPRLP</sequence>
<reference evidence="3" key="1">
    <citation type="journal article" date="2013" name="J. Plant Res.">
        <title>Effect of fungi and light on seed germination of three Opuntia species from semiarid lands of central Mexico.</title>
        <authorList>
            <person name="Delgado-Sanchez P."/>
            <person name="Jimenez-Bremont J.F."/>
            <person name="Guerrero-Gonzalez Mde L."/>
            <person name="Flores J."/>
        </authorList>
    </citation>
    <scope>NUCLEOTIDE SEQUENCE</scope>
    <source>
        <tissue evidence="3">Cladode</tissue>
    </source>
</reference>
<evidence type="ECO:0008006" key="4">
    <source>
        <dbReference type="Google" id="ProtNLM"/>
    </source>
</evidence>
<dbReference type="AlphaFoldDB" id="A0A7C9DW80"/>
<name>A0A7C9DW80_OPUST</name>
<feature type="compositionally biased region" description="Low complexity" evidence="1">
    <location>
        <begin position="59"/>
        <end position="69"/>
    </location>
</feature>
<feature type="transmembrane region" description="Helical" evidence="2">
    <location>
        <begin position="209"/>
        <end position="232"/>
    </location>
</feature>
<protein>
    <recommendedName>
        <fullName evidence="4">DUF4283 domain-containing protein</fullName>
    </recommendedName>
</protein>
<evidence type="ECO:0000313" key="3">
    <source>
        <dbReference type="EMBL" id="MBA4653421.1"/>
    </source>
</evidence>
<evidence type="ECO:0000256" key="2">
    <source>
        <dbReference type="SAM" id="Phobius"/>
    </source>
</evidence>
<keyword evidence="2" id="KW-1133">Transmembrane helix</keyword>
<keyword evidence="2" id="KW-0812">Transmembrane</keyword>